<organism evidence="5 6">
    <name type="scientific">Halopelagius longus</name>
    <dbReference type="NCBI Taxonomy" id="1236180"/>
    <lineage>
        <taxon>Archaea</taxon>
        <taxon>Methanobacteriati</taxon>
        <taxon>Methanobacteriota</taxon>
        <taxon>Stenosarchaea group</taxon>
        <taxon>Halobacteria</taxon>
        <taxon>Halobacteriales</taxon>
        <taxon>Haloferacaceae</taxon>
    </lineage>
</organism>
<protein>
    <submittedName>
        <fullName evidence="5">Nucleoside-diphosphate-sugar epimerase</fullName>
    </submittedName>
</protein>
<dbReference type="EMBL" id="FNKQ01000003">
    <property type="protein sequence ID" value="SDQ88078.1"/>
    <property type="molecule type" value="Genomic_DNA"/>
</dbReference>
<dbReference type="AlphaFoldDB" id="A0A1H1EHT4"/>
<dbReference type="Gene3D" id="3.40.50.720">
    <property type="entry name" value="NAD(P)-binding Rossmann-like Domain"/>
    <property type="match status" value="1"/>
</dbReference>
<name>A0A1H1EHT4_9EURY</name>
<keyword evidence="2" id="KW-0560">Oxidoreductase</keyword>
<evidence type="ECO:0000256" key="2">
    <source>
        <dbReference type="ARBA" id="ARBA00023002"/>
    </source>
</evidence>
<dbReference type="Pfam" id="PF01370">
    <property type="entry name" value="Epimerase"/>
    <property type="match status" value="1"/>
</dbReference>
<keyword evidence="3" id="KW-0520">NAD</keyword>
<dbReference type="SUPFAM" id="SSF51735">
    <property type="entry name" value="NAD(P)-binding Rossmann-fold domains"/>
    <property type="match status" value="1"/>
</dbReference>
<dbReference type="GO" id="GO:0016491">
    <property type="term" value="F:oxidoreductase activity"/>
    <property type="evidence" value="ECO:0007669"/>
    <property type="project" value="UniProtKB-KW"/>
</dbReference>
<dbReference type="PANTHER" id="PTHR43103">
    <property type="entry name" value="NUCLEOSIDE-DIPHOSPHATE-SUGAR EPIMERASE"/>
    <property type="match status" value="1"/>
</dbReference>
<comment type="similarity">
    <text evidence="1">Belongs to the NAD(P)-dependent epimerase/dehydratase family.</text>
</comment>
<reference evidence="6" key="1">
    <citation type="submission" date="2016-10" db="EMBL/GenBank/DDBJ databases">
        <authorList>
            <person name="Varghese N."/>
            <person name="Submissions S."/>
        </authorList>
    </citation>
    <scope>NUCLEOTIDE SEQUENCE [LARGE SCALE GENOMIC DNA]</scope>
    <source>
        <strain evidence="6">CGMCC 1.12397</strain>
    </source>
</reference>
<gene>
    <name evidence="5" type="ORF">SAMN05216278_2905</name>
</gene>
<accession>A0A1H1EHT4</accession>
<evidence type="ECO:0000259" key="4">
    <source>
        <dbReference type="Pfam" id="PF01370"/>
    </source>
</evidence>
<dbReference type="CDD" id="cd08946">
    <property type="entry name" value="SDR_e"/>
    <property type="match status" value="1"/>
</dbReference>
<evidence type="ECO:0000313" key="5">
    <source>
        <dbReference type="EMBL" id="SDQ88078.1"/>
    </source>
</evidence>
<proteinExistence type="inferred from homology"/>
<dbReference type="PANTHER" id="PTHR43103:SF5">
    <property type="entry name" value="4-EPIMERASE, PUTATIVE (AFU_ORTHOLOGUE AFUA_7G00360)-RELATED"/>
    <property type="match status" value="1"/>
</dbReference>
<sequence length="305" mass="32689">MAVYRVVVRMETVVVTGAGGRSGRWIADALADEYEVVCVDIDHPGFEVDARANVDFRAADLTERGEALDLLAELAPDAVVHWAALPSPTRHAGGRVFETNTLATYNVLVGAGRAGARVVWASSESAYGFPFAEEKTLPDELPVTESHPLRPEDPYGASKVAGEEVAKMVTRRYGVPVAAVRPSWIQYPGEYNCRDVAESGDLSGGAGNFWSYVDVRDVASIVAAAVDADFEGHEAFHAAAGDNYLGRPTAEVVEEFFGGLPDDCAIDGEASALSTAKAAEYLDWEPEHSWREAESESVPGPSLTR</sequence>
<dbReference type="InterPro" id="IPR036291">
    <property type="entry name" value="NAD(P)-bd_dom_sf"/>
</dbReference>
<evidence type="ECO:0000256" key="3">
    <source>
        <dbReference type="ARBA" id="ARBA00023027"/>
    </source>
</evidence>
<evidence type="ECO:0000256" key="1">
    <source>
        <dbReference type="ARBA" id="ARBA00007637"/>
    </source>
</evidence>
<dbReference type="Proteomes" id="UP000199289">
    <property type="component" value="Unassembled WGS sequence"/>
</dbReference>
<feature type="domain" description="NAD-dependent epimerase/dehydratase" evidence="4">
    <location>
        <begin position="13"/>
        <end position="189"/>
    </location>
</feature>
<dbReference type="InterPro" id="IPR001509">
    <property type="entry name" value="Epimerase_deHydtase"/>
</dbReference>
<evidence type="ECO:0000313" key="6">
    <source>
        <dbReference type="Proteomes" id="UP000199289"/>
    </source>
</evidence>